<dbReference type="Proteomes" id="UP001320159">
    <property type="component" value="Unassembled WGS sequence"/>
</dbReference>
<dbReference type="InterPro" id="IPR036563">
    <property type="entry name" value="MoaE_sf"/>
</dbReference>
<dbReference type="GO" id="GO:0005525">
    <property type="term" value="F:GTP binding"/>
    <property type="evidence" value="ECO:0007669"/>
    <property type="project" value="InterPro"/>
</dbReference>
<dbReference type="SUPFAM" id="SSF54690">
    <property type="entry name" value="Molybdopterin synthase subunit MoaE"/>
    <property type="match status" value="1"/>
</dbReference>
<name>A0AAP2RA97_9EURY</name>
<dbReference type="RefSeq" id="WP_230740131.1">
    <property type="nucleotide sequence ID" value="NZ_PGCK01000001.1"/>
</dbReference>
<organism evidence="2 3">
    <name type="scientific">Methanooceanicella nereidis</name>
    <dbReference type="NCBI Taxonomy" id="2052831"/>
    <lineage>
        <taxon>Archaea</taxon>
        <taxon>Methanobacteriati</taxon>
        <taxon>Methanobacteriota</taxon>
        <taxon>Stenosarchaea group</taxon>
        <taxon>Methanomicrobia</taxon>
        <taxon>Methanocellales</taxon>
        <taxon>Methanocellaceae</taxon>
        <taxon>Methanooceanicella</taxon>
    </lineage>
</organism>
<proteinExistence type="predicted"/>
<dbReference type="InterPro" id="IPR027417">
    <property type="entry name" value="P-loop_NTPase"/>
</dbReference>
<feature type="domain" description="Molybdopterin-guanine dinucleotide biosynthesis protein B (MobB)" evidence="1">
    <location>
        <begin position="3"/>
        <end position="107"/>
    </location>
</feature>
<dbReference type="SUPFAM" id="SSF52540">
    <property type="entry name" value="P-loop containing nucleoside triphosphate hydrolases"/>
    <property type="match status" value="1"/>
</dbReference>
<dbReference type="NCBIfam" id="NF011061">
    <property type="entry name" value="PRK14493.1"/>
    <property type="match status" value="1"/>
</dbReference>
<dbReference type="InterPro" id="IPR003448">
    <property type="entry name" value="Mopterin_biosynth_MoaE"/>
</dbReference>
<accession>A0AAP2RA97</accession>
<evidence type="ECO:0000259" key="1">
    <source>
        <dbReference type="Pfam" id="PF03205"/>
    </source>
</evidence>
<keyword evidence="3" id="KW-1185">Reference proteome</keyword>
<dbReference type="GO" id="GO:0006777">
    <property type="term" value="P:Mo-molybdopterin cofactor biosynthetic process"/>
    <property type="evidence" value="ECO:0007669"/>
    <property type="project" value="InterPro"/>
</dbReference>
<dbReference type="Gene3D" id="3.90.1170.40">
    <property type="entry name" value="Molybdopterin biosynthesis MoaE subunit"/>
    <property type="match status" value="1"/>
</dbReference>
<sequence>MKVISIVGYKKTGKTTLVERLVSELSKYGTVGTVKHTREEIFPIMGDTERHLESGAQVVVGVTPTRSAKIMKMNDLKSALKQLSQEGLDFAVVEGFKDSDVPKIAIGDVEASNIVARVDINASAGELAKIAMAQPDHVSLDYLIAKIKKSPKVKEAGAIGTFTGIVREVAGDEVTEALEFESYDEVMRQRIKAIEDDLKKKDGILDVLIHHKTGRIEAGDDIVYIVILSGHRQELFPALSDAIERIKDEVPIWKKEFTVSREFWVHDHHDH</sequence>
<dbReference type="PANTHER" id="PTHR23404">
    <property type="entry name" value="MOLYBDOPTERIN SYNTHASE RELATED"/>
    <property type="match status" value="1"/>
</dbReference>
<comment type="caution">
    <text evidence="2">The sequence shown here is derived from an EMBL/GenBank/DDBJ whole genome shotgun (WGS) entry which is preliminary data.</text>
</comment>
<evidence type="ECO:0000313" key="3">
    <source>
        <dbReference type="Proteomes" id="UP001320159"/>
    </source>
</evidence>
<gene>
    <name evidence="2" type="ORF">CUJ83_02190</name>
</gene>
<protein>
    <submittedName>
        <fullName evidence="2">Molybdopterin synthase</fullName>
    </submittedName>
</protein>
<evidence type="ECO:0000313" key="2">
    <source>
        <dbReference type="EMBL" id="MCD1293806.1"/>
    </source>
</evidence>
<dbReference type="InterPro" id="IPR004435">
    <property type="entry name" value="MobB_dom"/>
</dbReference>
<dbReference type="Gene3D" id="3.40.50.300">
    <property type="entry name" value="P-loop containing nucleotide triphosphate hydrolases"/>
    <property type="match status" value="1"/>
</dbReference>
<reference evidence="2 3" key="1">
    <citation type="submission" date="2017-11" db="EMBL/GenBank/DDBJ databases">
        <title>Isolation and Characterization of Family Methanocellaceae Species from Potential Methane Hydrate Area Offshore Southwestern Taiwan.</title>
        <authorList>
            <person name="Zhang W.-L."/>
            <person name="Chen W.-C."/>
            <person name="Lai M.-C."/>
            <person name="Chen S.-C."/>
        </authorList>
    </citation>
    <scope>NUCLEOTIDE SEQUENCE [LARGE SCALE GENOMIC DNA]</scope>
    <source>
        <strain evidence="2 3">CWC-04</strain>
    </source>
</reference>
<dbReference type="EMBL" id="PGCK01000001">
    <property type="protein sequence ID" value="MCD1293806.1"/>
    <property type="molecule type" value="Genomic_DNA"/>
</dbReference>
<dbReference type="AlphaFoldDB" id="A0AAP2RA97"/>
<dbReference type="Pfam" id="PF03205">
    <property type="entry name" value="MobB"/>
    <property type="match status" value="1"/>
</dbReference>
<dbReference type="NCBIfam" id="TIGR00176">
    <property type="entry name" value="mobB"/>
    <property type="match status" value="1"/>
</dbReference>
<dbReference type="Pfam" id="PF02391">
    <property type="entry name" value="MoaE"/>
    <property type="match status" value="1"/>
</dbReference>
<dbReference type="CDD" id="cd00756">
    <property type="entry name" value="MoaE"/>
    <property type="match status" value="1"/>
</dbReference>